<evidence type="ECO:0000256" key="2">
    <source>
        <dbReference type="SAM" id="Phobius"/>
    </source>
</evidence>
<proteinExistence type="predicted"/>
<keyword evidence="2" id="KW-0472">Membrane</keyword>
<evidence type="ECO:0000313" key="4">
    <source>
        <dbReference type="Proteomes" id="UP000641588"/>
    </source>
</evidence>
<protein>
    <submittedName>
        <fullName evidence="3">Uncharacterized protein</fullName>
    </submittedName>
</protein>
<keyword evidence="2" id="KW-1133">Transmembrane helix</keyword>
<sequence>MDWFLQLSWWQYLIIGIVTFISGVLIMNNKYSMEFDSLVDGEYERISRDYWFLGFRQSKQAELKSKAKHTMREQYPNLSKKIDKYQSISAIPLILGPCCFLFGIFLLGSALFNSVDAGEGNGPSDYYINETGSNPGPGIHNVDPHWVNSYQRSDGTQVNGYWRGGNDGYNRSNPDGKISNNLGSRGSSSNSVGRGK</sequence>
<feature type="region of interest" description="Disordered" evidence="1">
    <location>
        <begin position="157"/>
        <end position="196"/>
    </location>
</feature>
<feature type="transmembrane region" description="Helical" evidence="2">
    <location>
        <begin position="90"/>
        <end position="112"/>
    </location>
</feature>
<reference evidence="3" key="1">
    <citation type="submission" date="2019-10" db="EMBL/GenBank/DDBJ databases">
        <title>Description of Paenibacillus glebae sp. nov.</title>
        <authorList>
            <person name="Carlier A."/>
            <person name="Qi S."/>
        </authorList>
    </citation>
    <scope>NUCLEOTIDE SEQUENCE</scope>
    <source>
        <strain evidence="3">LMG 31456</strain>
    </source>
</reference>
<accession>A0A972GPM3</accession>
<keyword evidence="4" id="KW-1185">Reference proteome</keyword>
<comment type="caution">
    <text evidence="3">The sequence shown here is derived from an EMBL/GenBank/DDBJ whole genome shotgun (WGS) entry which is preliminary data.</text>
</comment>
<dbReference type="AlphaFoldDB" id="A0A972GPM3"/>
<name>A0A972GPM3_9BACL</name>
<evidence type="ECO:0000313" key="3">
    <source>
        <dbReference type="EMBL" id="NOU94586.1"/>
    </source>
</evidence>
<keyword evidence="2" id="KW-0812">Transmembrane</keyword>
<gene>
    <name evidence="3" type="ORF">GC093_15355</name>
</gene>
<organism evidence="3 4">
    <name type="scientific">Paenibacillus foliorum</name>
    <dbReference type="NCBI Taxonomy" id="2654974"/>
    <lineage>
        <taxon>Bacteria</taxon>
        <taxon>Bacillati</taxon>
        <taxon>Bacillota</taxon>
        <taxon>Bacilli</taxon>
        <taxon>Bacillales</taxon>
        <taxon>Paenibacillaceae</taxon>
        <taxon>Paenibacillus</taxon>
    </lineage>
</organism>
<dbReference type="RefSeq" id="WP_171652805.1">
    <property type="nucleotide sequence ID" value="NZ_WHOD01000058.1"/>
</dbReference>
<dbReference type="EMBL" id="WHOD01000058">
    <property type="protein sequence ID" value="NOU94586.1"/>
    <property type="molecule type" value="Genomic_DNA"/>
</dbReference>
<feature type="transmembrane region" description="Helical" evidence="2">
    <location>
        <begin position="6"/>
        <end position="27"/>
    </location>
</feature>
<feature type="compositionally biased region" description="Low complexity" evidence="1">
    <location>
        <begin position="179"/>
        <end position="196"/>
    </location>
</feature>
<evidence type="ECO:0000256" key="1">
    <source>
        <dbReference type="SAM" id="MobiDB-lite"/>
    </source>
</evidence>
<dbReference type="Proteomes" id="UP000641588">
    <property type="component" value="Unassembled WGS sequence"/>
</dbReference>